<dbReference type="GeneID" id="64703599"/>
<dbReference type="EMBL" id="JABBWM010000020">
    <property type="protein sequence ID" value="KAG2110581.1"/>
    <property type="molecule type" value="Genomic_DNA"/>
</dbReference>
<evidence type="ECO:0000313" key="3">
    <source>
        <dbReference type="Proteomes" id="UP000823399"/>
    </source>
</evidence>
<sequence length="195" mass="22543">MILLTLSTEHVRNTVITNEQGQVIYKTATPSRLVGTRTTTIQKIKPNDSRYHMHDQFDVLGEIEWHTFVSSKFRSHGTEVKTEVFIPKRGLWGRKRVFTGPDGRPYRWDLTSRVVVLSRDDKPRTEVARFHRATLGIIGRKRKATLEVSPEVAHMMDTVIMTFIYVEQLRKDKEEASRRAAASNTNVRYQMGLTN</sequence>
<comment type="caution">
    <text evidence="2">The sequence shown here is derived from an EMBL/GenBank/DDBJ whole genome shotgun (WGS) entry which is preliminary data.</text>
</comment>
<proteinExistence type="predicted"/>
<evidence type="ECO:0000313" key="2">
    <source>
        <dbReference type="EMBL" id="KAG2110581.1"/>
    </source>
</evidence>
<name>A0A9P7F8H9_9AGAM</name>
<feature type="domain" description="DUF6593" evidence="1">
    <location>
        <begin position="10"/>
        <end position="172"/>
    </location>
</feature>
<evidence type="ECO:0000259" key="1">
    <source>
        <dbReference type="Pfam" id="PF20236"/>
    </source>
</evidence>
<dbReference type="AlphaFoldDB" id="A0A9P7F8H9"/>
<dbReference type="RefSeq" id="XP_041294171.1">
    <property type="nucleotide sequence ID" value="XM_041441340.1"/>
</dbReference>
<dbReference type="Pfam" id="PF20236">
    <property type="entry name" value="DUF6593"/>
    <property type="match status" value="1"/>
</dbReference>
<dbReference type="InterPro" id="IPR046528">
    <property type="entry name" value="DUF6593"/>
</dbReference>
<dbReference type="OrthoDB" id="3360976at2759"/>
<protein>
    <recommendedName>
        <fullName evidence="1">DUF6593 domain-containing protein</fullName>
    </recommendedName>
</protein>
<reference evidence="2" key="1">
    <citation type="journal article" date="2020" name="New Phytol.">
        <title>Comparative genomics reveals dynamic genome evolution in host specialist ectomycorrhizal fungi.</title>
        <authorList>
            <person name="Lofgren L.A."/>
            <person name="Nguyen N.H."/>
            <person name="Vilgalys R."/>
            <person name="Ruytinx J."/>
            <person name="Liao H.L."/>
            <person name="Branco S."/>
            <person name="Kuo A."/>
            <person name="LaButti K."/>
            <person name="Lipzen A."/>
            <person name="Andreopoulos W."/>
            <person name="Pangilinan J."/>
            <person name="Riley R."/>
            <person name="Hundley H."/>
            <person name="Na H."/>
            <person name="Barry K."/>
            <person name="Grigoriev I.V."/>
            <person name="Stajich J.E."/>
            <person name="Kennedy P.G."/>
        </authorList>
    </citation>
    <scope>NUCLEOTIDE SEQUENCE</scope>
    <source>
        <strain evidence="2">FC423</strain>
    </source>
</reference>
<organism evidence="2 3">
    <name type="scientific">Suillus discolor</name>
    <dbReference type="NCBI Taxonomy" id="1912936"/>
    <lineage>
        <taxon>Eukaryota</taxon>
        <taxon>Fungi</taxon>
        <taxon>Dikarya</taxon>
        <taxon>Basidiomycota</taxon>
        <taxon>Agaricomycotina</taxon>
        <taxon>Agaricomycetes</taxon>
        <taxon>Agaricomycetidae</taxon>
        <taxon>Boletales</taxon>
        <taxon>Suillineae</taxon>
        <taxon>Suillaceae</taxon>
        <taxon>Suillus</taxon>
    </lineage>
</organism>
<gene>
    <name evidence="2" type="ORF">F5147DRAFT_772365</name>
</gene>
<dbReference type="Proteomes" id="UP000823399">
    <property type="component" value="Unassembled WGS sequence"/>
</dbReference>
<accession>A0A9P7F8H9</accession>
<keyword evidence="3" id="KW-1185">Reference proteome</keyword>